<dbReference type="EMBL" id="RWGY01000009">
    <property type="protein sequence ID" value="TVU34460.1"/>
    <property type="molecule type" value="Genomic_DNA"/>
</dbReference>
<name>A0A5J9VHL1_9POAL</name>
<feature type="non-terminal residue" evidence="3">
    <location>
        <position position="1"/>
    </location>
</feature>
<dbReference type="Pfam" id="PF00646">
    <property type="entry name" value="F-box"/>
    <property type="match status" value="1"/>
</dbReference>
<keyword evidence="4" id="KW-1185">Reference proteome</keyword>
<dbReference type="OrthoDB" id="721821at2759"/>
<accession>A0A5J9VHL1</accession>
<feature type="region of interest" description="Disordered" evidence="1">
    <location>
        <begin position="188"/>
        <end position="207"/>
    </location>
</feature>
<protein>
    <recommendedName>
        <fullName evidence="2">F-box domain-containing protein</fullName>
    </recommendedName>
</protein>
<organism evidence="3 4">
    <name type="scientific">Eragrostis curvula</name>
    <name type="common">weeping love grass</name>
    <dbReference type="NCBI Taxonomy" id="38414"/>
    <lineage>
        <taxon>Eukaryota</taxon>
        <taxon>Viridiplantae</taxon>
        <taxon>Streptophyta</taxon>
        <taxon>Embryophyta</taxon>
        <taxon>Tracheophyta</taxon>
        <taxon>Spermatophyta</taxon>
        <taxon>Magnoliopsida</taxon>
        <taxon>Liliopsida</taxon>
        <taxon>Poales</taxon>
        <taxon>Poaceae</taxon>
        <taxon>PACMAD clade</taxon>
        <taxon>Chloridoideae</taxon>
        <taxon>Eragrostideae</taxon>
        <taxon>Eragrostidinae</taxon>
        <taxon>Eragrostis</taxon>
    </lineage>
</organism>
<dbReference type="Gramene" id="TVU34460">
    <property type="protein sequence ID" value="TVU34460"/>
    <property type="gene ID" value="EJB05_16293"/>
</dbReference>
<evidence type="ECO:0000256" key="1">
    <source>
        <dbReference type="SAM" id="MobiDB-lite"/>
    </source>
</evidence>
<dbReference type="InterPro" id="IPR036047">
    <property type="entry name" value="F-box-like_dom_sf"/>
</dbReference>
<dbReference type="PANTHER" id="PTHR33207">
    <property type="entry name" value="F-BOX DOMAIN CONTAINING PROTEIN-RELATED"/>
    <property type="match status" value="1"/>
</dbReference>
<dbReference type="AlphaFoldDB" id="A0A5J9VHL1"/>
<evidence type="ECO:0000313" key="4">
    <source>
        <dbReference type="Proteomes" id="UP000324897"/>
    </source>
</evidence>
<sequence length="330" mass="35818">MTGGRQRRKRLLRKARQAAGVAAATHISSLGDDLVREIFLRLPSLVRHACTCPAWRRVVASSPAFRRRFPAPLLGLFADNEYSGHFRLPAFAPADDSRSDADVLAALRGGDFGLAALDAQERDAGEVEPRRWLVADCRDGYLLLVNWDAAVLAAVNPISPRRLSYIPLPYVKHREDITDGHRGYVKDSRASATCTGSPPPTTIPCRSGSSGSISMNLGCGRPSSRRPPGTGGFSPGWRSLGCRRRRTSGCNQANGVLCWRIGNEESLLILDTKTMSFSVWELSGLGLLALDNWQHGSLGVVVGEAKNGDLCIVRHTPLGHVQPRLQPPSV</sequence>
<comment type="caution">
    <text evidence="3">The sequence shown here is derived from an EMBL/GenBank/DDBJ whole genome shotgun (WGS) entry which is preliminary data.</text>
</comment>
<gene>
    <name evidence="3" type="ORF">EJB05_16293</name>
</gene>
<reference evidence="3 4" key="1">
    <citation type="journal article" date="2019" name="Sci. Rep.">
        <title>A high-quality genome of Eragrostis curvula grass provides insights into Poaceae evolution and supports new strategies to enhance forage quality.</title>
        <authorList>
            <person name="Carballo J."/>
            <person name="Santos B.A.C.M."/>
            <person name="Zappacosta D."/>
            <person name="Garbus I."/>
            <person name="Selva J.P."/>
            <person name="Gallo C.A."/>
            <person name="Diaz A."/>
            <person name="Albertini E."/>
            <person name="Caccamo M."/>
            <person name="Echenique V."/>
        </authorList>
    </citation>
    <scope>NUCLEOTIDE SEQUENCE [LARGE SCALE GENOMIC DNA]</scope>
    <source>
        <strain evidence="4">cv. Victoria</strain>
        <tissue evidence="3">Leaf</tissue>
    </source>
</reference>
<evidence type="ECO:0000313" key="3">
    <source>
        <dbReference type="EMBL" id="TVU34460.1"/>
    </source>
</evidence>
<proteinExistence type="predicted"/>
<dbReference type="Proteomes" id="UP000324897">
    <property type="component" value="Unassembled WGS sequence"/>
</dbReference>
<dbReference type="InterPro" id="IPR001810">
    <property type="entry name" value="F-box_dom"/>
</dbReference>
<feature type="domain" description="F-box" evidence="2">
    <location>
        <begin position="27"/>
        <end position="63"/>
    </location>
</feature>
<dbReference type="SUPFAM" id="SSF81383">
    <property type="entry name" value="F-box domain"/>
    <property type="match status" value="1"/>
</dbReference>
<evidence type="ECO:0000259" key="2">
    <source>
        <dbReference type="Pfam" id="PF00646"/>
    </source>
</evidence>